<keyword evidence="4" id="KW-1185">Reference proteome</keyword>
<reference evidence="4" key="1">
    <citation type="journal article" date="2019" name="Int. J. Syst. Evol. Microbiol.">
        <title>The Global Catalogue of Microorganisms (GCM) 10K type strain sequencing project: providing services to taxonomists for standard genome sequencing and annotation.</title>
        <authorList>
            <consortium name="The Broad Institute Genomics Platform"/>
            <consortium name="The Broad Institute Genome Sequencing Center for Infectious Disease"/>
            <person name="Wu L."/>
            <person name="Ma J."/>
        </authorList>
    </citation>
    <scope>NUCLEOTIDE SEQUENCE [LARGE SCALE GENOMIC DNA]</scope>
    <source>
        <strain evidence="4">JCM 16540</strain>
    </source>
</reference>
<dbReference type="Pfam" id="PF14231">
    <property type="entry name" value="GXWXG"/>
    <property type="match status" value="1"/>
</dbReference>
<dbReference type="Proteomes" id="UP001500767">
    <property type="component" value="Unassembled WGS sequence"/>
</dbReference>
<dbReference type="InterPro" id="IPR025568">
    <property type="entry name" value="DUF4334"/>
</dbReference>
<dbReference type="RefSeq" id="WP_204913305.1">
    <property type="nucleotide sequence ID" value="NZ_BAAAYR010000004.1"/>
</dbReference>
<accession>A0ABP6XP38</accession>
<name>A0ABP6XP38_9ACTN</name>
<evidence type="ECO:0000313" key="4">
    <source>
        <dbReference type="Proteomes" id="UP001500767"/>
    </source>
</evidence>
<feature type="domain" description="GXWXG" evidence="1">
    <location>
        <begin position="26"/>
        <end position="84"/>
    </location>
</feature>
<organism evidence="3 4">
    <name type="scientific">Microlunatus spumicola</name>
    <dbReference type="NCBI Taxonomy" id="81499"/>
    <lineage>
        <taxon>Bacteria</taxon>
        <taxon>Bacillati</taxon>
        <taxon>Actinomycetota</taxon>
        <taxon>Actinomycetes</taxon>
        <taxon>Propionibacteriales</taxon>
        <taxon>Propionibacteriaceae</taxon>
        <taxon>Microlunatus</taxon>
    </lineage>
</organism>
<evidence type="ECO:0000259" key="1">
    <source>
        <dbReference type="Pfam" id="PF14231"/>
    </source>
</evidence>
<evidence type="ECO:0000313" key="3">
    <source>
        <dbReference type="EMBL" id="GAA3570415.1"/>
    </source>
</evidence>
<gene>
    <name evidence="3" type="ORF">GCM10022197_28560</name>
</gene>
<sequence>MIDDLPGAHERLEALRRHADRATALALFDALPAVAVEDLAGAWRGYEVRTGHPLDGLLERYGWWGKRFDSPEEAHPLVFEDARGRFGVDPDGIPLALLVRSSGLLHQRPLALVARRLRRLRRTMRPKARLRMVEHRGVVTAAMVYDALPVLDHFRRVDPDTLLAVMDARGVSEPFFFLLRRA</sequence>
<dbReference type="Gene3D" id="2.40.128.580">
    <property type="entry name" value="GXWXG domain"/>
    <property type="match status" value="2"/>
</dbReference>
<proteinExistence type="predicted"/>
<feature type="domain" description="DUF4334" evidence="2">
    <location>
        <begin position="126"/>
        <end position="181"/>
    </location>
</feature>
<dbReference type="EMBL" id="BAAAYR010000004">
    <property type="protein sequence ID" value="GAA3570415.1"/>
    <property type="molecule type" value="Genomic_DNA"/>
</dbReference>
<comment type="caution">
    <text evidence="3">The sequence shown here is derived from an EMBL/GenBank/DDBJ whole genome shotgun (WGS) entry which is preliminary data.</text>
</comment>
<dbReference type="Pfam" id="PF14232">
    <property type="entry name" value="DUF4334"/>
    <property type="match status" value="1"/>
</dbReference>
<evidence type="ECO:0000259" key="2">
    <source>
        <dbReference type="Pfam" id="PF14232"/>
    </source>
</evidence>
<dbReference type="InterPro" id="IPR025951">
    <property type="entry name" value="GXWXG_dom"/>
</dbReference>
<protein>
    <submittedName>
        <fullName evidence="3">DUF4334 domain-containing protein</fullName>
    </submittedName>
</protein>